<evidence type="ECO:0000256" key="18">
    <source>
        <dbReference type="ARBA" id="ARBA00069829"/>
    </source>
</evidence>
<dbReference type="GO" id="GO:0042500">
    <property type="term" value="F:aspartic endopeptidase activity, intramembrane cleaving"/>
    <property type="evidence" value="ECO:0007669"/>
    <property type="project" value="InterPro"/>
</dbReference>
<reference evidence="22" key="1">
    <citation type="submission" date="2025-08" db="UniProtKB">
        <authorList>
            <consortium name="Ensembl"/>
        </authorList>
    </citation>
    <scope>IDENTIFICATION</scope>
</reference>
<dbReference type="FunFam" id="3.50.30.30:FF:000006">
    <property type="entry name" value="Putative signal peptide peptidase-like 2B"/>
    <property type="match status" value="1"/>
</dbReference>
<dbReference type="GO" id="GO:0005765">
    <property type="term" value="C:lysosomal membrane"/>
    <property type="evidence" value="ECO:0007669"/>
    <property type="project" value="UniProtKB-SubCell"/>
</dbReference>
<dbReference type="SUPFAM" id="SSF52025">
    <property type="entry name" value="PA domain"/>
    <property type="match status" value="1"/>
</dbReference>
<dbReference type="Pfam" id="PF02225">
    <property type="entry name" value="PA"/>
    <property type="match status" value="1"/>
</dbReference>
<feature type="transmembrane region" description="Helical" evidence="20">
    <location>
        <begin position="187"/>
        <end position="208"/>
    </location>
</feature>
<feature type="transmembrane region" description="Helical" evidence="20">
    <location>
        <begin position="399"/>
        <end position="422"/>
    </location>
</feature>
<comment type="subcellular location">
    <subcellularLocation>
        <location evidence="4">Cell membrane</location>
        <topology evidence="4">Multi-pass membrane protein</topology>
    </subcellularLocation>
    <subcellularLocation>
        <location evidence="2">Endosome membrane</location>
        <topology evidence="2">Multi-pass membrane protein</topology>
    </subcellularLocation>
    <subcellularLocation>
        <location evidence="5">Golgi apparatus membrane</location>
        <topology evidence="5">Multi-pass membrane protein</topology>
    </subcellularLocation>
    <subcellularLocation>
        <location evidence="1">Lysosome membrane</location>
        <topology evidence="1">Multi-pass membrane protein</topology>
    </subcellularLocation>
    <subcellularLocation>
        <location evidence="3">Membrane</location>
        <topology evidence="3">Multi-pass membrane protein</topology>
        <orientation evidence="3">Lumenal side</orientation>
    </subcellularLocation>
</comment>
<feature type="transmembrane region" description="Helical" evidence="20">
    <location>
        <begin position="261"/>
        <end position="278"/>
    </location>
</feature>
<organism evidence="22 23">
    <name type="scientific">Apteryx owenii</name>
    <name type="common">Little spotted kiwi</name>
    <dbReference type="NCBI Taxonomy" id="8824"/>
    <lineage>
        <taxon>Eukaryota</taxon>
        <taxon>Metazoa</taxon>
        <taxon>Chordata</taxon>
        <taxon>Craniata</taxon>
        <taxon>Vertebrata</taxon>
        <taxon>Euteleostomi</taxon>
        <taxon>Archelosauria</taxon>
        <taxon>Archosauria</taxon>
        <taxon>Dinosauria</taxon>
        <taxon>Saurischia</taxon>
        <taxon>Theropoda</taxon>
        <taxon>Coelurosauria</taxon>
        <taxon>Aves</taxon>
        <taxon>Palaeognathae</taxon>
        <taxon>Apterygiformes</taxon>
        <taxon>Apterygidae</taxon>
        <taxon>Apteryx</taxon>
    </lineage>
</organism>
<keyword evidence="10" id="KW-0732">Signal</keyword>
<evidence type="ECO:0000256" key="7">
    <source>
        <dbReference type="ARBA" id="ARBA00022475"/>
    </source>
</evidence>
<dbReference type="InterPro" id="IPR046450">
    <property type="entry name" value="PA_dom_sf"/>
</dbReference>
<evidence type="ECO:0000256" key="13">
    <source>
        <dbReference type="ARBA" id="ARBA00022989"/>
    </source>
</evidence>
<keyword evidence="11" id="KW-0967">Endosome</keyword>
<keyword evidence="16" id="KW-0325">Glycoprotein</keyword>
<evidence type="ECO:0000256" key="10">
    <source>
        <dbReference type="ARBA" id="ARBA00022729"/>
    </source>
</evidence>
<reference evidence="22" key="2">
    <citation type="submission" date="2025-09" db="UniProtKB">
        <authorList>
            <consortium name="Ensembl"/>
        </authorList>
    </citation>
    <scope>IDENTIFICATION</scope>
</reference>
<feature type="compositionally biased region" description="Basic and acidic residues" evidence="19">
    <location>
        <begin position="530"/>
        <end position="544"/>
    </location>
</feature>
<feature type="transmembrane region" description="Helical" evidence="20">
    <location>
        <begin position="313"/>
        <end position="333"/>
    </location>
</feature>
<keyword evidence="9 20" id="KW-0812">Transmembrane</keyword>
<keyword evidence="17" id="KW-0458">Lysosome</keyword>
<dbReference type="SMART" id="SM00730">
    <property type="entry name" value="PSN"/>
    <property type="match status" value="1"/>
</dbReference>
<keyword evidence="8" id="KW-0645">Protease</keyword>
<dbReference type="InterPro" id="IPR003137">
    <property type="entry name" value="PA_domain"/>
</dbReference>
<dbReference type="Proteomes" id="UP000694424">
    <property type="component" value="Unplaced"/>
</dbReference>
<dbReference type="GO" id="GO:0005886">
    <property type="term" value="C:plasma membrane"/>
    <property type="evidence" value="ECO:0007669"/>
    <property type="project" value="UniProtKB-SubCell"/>
</dbReference>
<feature type="domain" description="PA" evidence="21">
    <location>
        <begin position="39"/>
        <end position="114"/>
    </location>
</feature>
<evidence type="ECO:0000256" key="8">
    <source>
        <dbReference type="ARBA" id="ARBA00022670"/>
    </source>
</evidence>
<evidence type="ECO:0000256" key="5">
    <source>
        <dbReference type="ARBA" id="ARBA00004653"/>
    </source>
</evidence>
<feature type="compositionally biased region" description="Polar residues" evidence="19">
    <location>
        <begin position="518"/>
        <end position="529"/>
    </location>
</feature>
<dbReference type="Gene3D" id="3.50.30.30">
    <property type="match status" value="1"/>
</dbReference>
<keyword evidence="13 20" id="KW-1133">Transmembrane helix</keyword>
<feature type="transmembrane region" description="Helical" evidence="20">
    <location>
        <begin position="284"/>
        <end position="301"/>
    </location>
</feature>
<feature type="transmembrane region" description="Helical" evidence="20">
    <location>
        <begin position="369"/>
        <end position="387"/>
    </location>
</feature>
<dbReference type="PANTHER" id="PTHR12174">
    <property type="entry name" value="SIGNAL PEPTIDE PEPTIDASE"/>
    <property type="match status" value="1"/>
</dbReference>
<evidence type="ECO:0000256" key="6">
    <source>
        <dbReference type="ARBA" id="ARBA00006859"/>
    </source>
</evidence>
<evidence type="ECO:0000256" key="4">
    <source>
        <dbReference type="ARBA" id="ARBA00004651"/>
    </source>
</evidence>
<dbReference type="GO" id="GO:0033619">
    <property type="term" value="P:membrane protein proteolysis"/>
    <property type="evidence" value="ECO:0007669"/>
    <property type="project" value="TreeGrafter"/>
</dbReference>
<accession>A0A8B9NYS9</accession>
<dbReference type="InterPro" id="IPR006639">
    <property type="entry name" value="Preselin/SPP"/>
</dbReference>
<feature type="transmembrane region" description="Helical" evidence="20">
    <location>
        <begin position="214"/>
        <end position="235"/>
    </location>
</feature>
<keyword evidence="12" id="KW-0378">Hydrolase</keyword>
<dbReference type="Pfam" id="PF04258">
    <property type="entry name" value="Peptidase_A22B"/>
    <property type="match status" value="1"/>
</dbReference>
<dbReference type="GO" id="GO:0010008">
    <property type="term" value="C:endosome membrane"/>
    <property type="evidence" value="ECO:0007669"/>
    <property type="project" value="UniProtKB-SubCell"/>
</dbReference>
<proteinExistence type="inferred from homology"/>
<dbReference type="InterPro" id="IPR007369">
    <property type="entry name" value="Peptidase_A22B_SPP"/>
</dbReference>
<sequence>TKKKTKPKSRNYTKLLKGNLEHSSKGSLLQLQDQTASVLCSPSDVPDGGFNNQIPMVMRGNCTFYEKVRLAQINGARGLLIVSRERLVPPGGNRSQYEEIDIPVALLSYADMLDIGKSFGRSVKGALYAPNEPVLDYNMVIIFVMAVGTVAIGGYWAGSRDVKKRYMKHKRDDGAEKHDDETVDVTPIMICVFVVMCCSMLVLLYFFYDHLVYVIIGIFCLAASIGLYSCLSPFVRRFPLGKCRIPDNNLPYFHKRPQVRMLLLAVFCISVSIVWGIFRNEDQWAWILQDALGIAFCLYMLKTIRLPTFKGCTLLLLVLFVYDVFFVFITPFLTKKTSIKYVSFISKLPMVLKVPRLNSSPLALCDRPFSLLGFGDILVPGLLVAYCHRFDIQVQSSRVYFVACTIAYGIGLLVTFVALALMQMGQPALLYLVPCTLITSFAVALWRKELAMFWTGSGFAKDLPQPPLVIAPVSCHELPKDTNVPAPQQDTEQMTNPTLHVEELRDPTLAAEELADTNAKTEQSETSVSRSEEPVSQNKDDLESKSLNPEQNQLE</sequence>
<dbReference type="GO" id="GO:0098553">
    <property type="term" value="C:lumenal side of endoplasmic reticulum membrane"/>
    <property type="evidence" value="ECO:0007669"/>
    <property type="project" value="TreeGrafter"/>
</dbReference>
<evidence type="ECO:0000256" key="19">
    <source>
        <dbReference type="SAM" id="MobiDB-lite"/>
    </source>
</evidence>
<name>A0A8B9NYS9_APTOW</name>
<feature type="transmembrane region" description="Helical" evidence="20">
    <location>
        <begin position="428"/>
        <end position="446"/>
    </location>
</feature>
<evidence type="ECO:0000256" key="9">
    <source>
        <dbReference type="ARBA" id="ARBA00022692"/>
    </source>
</evidence>
<evidence type="ECO:0000256" key="14">
    <source>
        <dbReference type="ARBA" id="ARBA00023034"/>
    </source>
</evidence>
<evidence type="ECO:0000256" key="12">
    <source>
        <dbReference type="ARBA" id="ARBA00022801"/>
    </source>
</evidence>
<evidence type="ECO:0000259" key="21">
    <source>
        <dbReference type="Pfam" id="PF02225"/>
    </source>
</evidence>
<keyword evidence="14" id="KW-0333">Golgi apparatus</keyword>
<evidence type="ECO:0000256" key="17">
    <source>
        <dbReference type="ARBA" id="ARBA00023228"/>
    </source>
</evidence>
<evidence type="ECO:0000256" key="20">
    <source>
        <dbReference type="SAM" id="Phobius"/>
    </source>
</evidence>
<evidence type="ECO:0000256" key="1">
    <source>
        <dbReference type="ARBA" id="ARBA00004155"/>
    </source>
</evidence>
<dbReference type="AlphaFoldDB" id="A0A8B9NYS9"/>
<dbReference type="GO" id="GO:0000139">
    <property type="term" value="C:Golgi membrane"/>
    <property type="evidence" value="ECO:0007669"/>
    <property type="project" value="UniProtKB-SubCell"/>
</dbReference>
<evidence type="ECO:0000256" key="16">
    <source>
        <dbReference type="ARBA" id="ARBA00023180"/>
    </source>
</evidence>
<evidence type="ECO:0000256" key="3">
    <source>
        <dbReference type="ARBA" id="ARBA00004366"/>
    </source>
</evidence>
<evidence type="ECO:0000256" key="15">
    <source>
        <dbReference type="ARBA" id="ARBA00023136"/>
    </source>
</evidence>
<dbReference type="Ensembl" id="ENSAOWT00000005080.1">
    <property type="protein sequence ID" value="ENSAOWP00000004434.1"/>
    <property type="gene ID" value="ENSAOWG00000003073.1"/>
</dbReference>
<evidence type="ECO:0000313" key="22">
    <source>
        <dbReference type="Ensembl" id="ENSAOWP00000004434.1"/>
    </source>
</evidence>
<keyword evidence="23" id="KW-1185">Reference proteome</keyword>
<evidence type="ECO:0000256" key="2">
    <source>
        <dbReference type="ARBA" id="ARBA00004337"/>
    </source>
</evidence>
<evidence type="ECO:0000256" key="11">
    <source>
        <dbReference type="ARBA" id="ARBA00022753"/>
    </source>
</evidence>
<dbReference type="CDD" id="cd02129">
    <property type="entry name" value="PA_hSPPL_like"/>
    <property type="match status" value="1"/>
</dbReference>
<dbReference type="GO" id="GO:0030660">
    <property type="term" value="C:Golgi-associated vesicle membrane"/>
    <property type="evidence" value="ECO:0007669"/>
    <property type="project" value="TreeGrafter"/>
</dbReference>
<keyword evidence="7" id="KW-1003">Cell membrane</keyword>
<dbReference type="PANTHER" id="PTHR12174:SF39">
    <property type="entry name" value="SIGNAL PEPTIDE PEPTIDASE-LIKE 2B"/>
    <property type="match status" value="1"/>
</dbReference>
<protein>
    <recommendedName>
        <fullName evidence="18">Signal peptide peptidase-like 2B</fullName>
    </recommendedName>
</protein>
<keyword evidence="15 20" id="KW-0472">Membrane</keyword>
<dbReference type="GO" id="GO:0098554">
    <property type="term" value="C:cytoplasmic side of endoplasmic reticulum membrane"/>
    <property type="evidence" value="ECO:0007669"/>
    <property type="project" value="TreeGrafter"/>
</dbReference>
<feature type="region of interest" description="Disordered" evidence="19">
    <location>
        <begin position="502"/>
        <end position="555"/>
    </location>
</feature>
<comment type="similarity">
    <text evidence="6">Belongs to the peptidase A22B family.</text>
</comment>
<feature type="compositionally biased region" description="Polar residues" evidence="19">
    <location>
        <begin position="545"/>
        <end position="555"/>
    </location>
</feature>
<feature type="transmembrane region" description="Helical" evidence="20">
    <location>
        <begin position="137"/>
        <end position="158"/>
    </location>
</feature>
<evidence type="ECO:0000313" key="23">
    <source>
        <dbReference type="Proteomes" id="UP000694424"/>
    </source>
</evidence>